<dbReference type="KEGG" id="nba:CUN60_07735"/>
<keyword evidence="3" id="KW-1185">Reference proteome</keyword>
<keyword evidence="1" id="KW-0472">Membrane</keyword>
<gene>
    <name evidence="2" type="ORF">CUN60_07735</name>
</gene>
<dbReference type="EMBL" id="CP024847">
    <property type="protein sequence ID" value="AUR52192.1"/>
    <property type="molecule type" value="Genomic_DNA"/>
</dbReference>
<evidence type="ECO:0000256" key="1">
    <source>
        <dbReference type="SAM" id="Phobius"/>
    </source>
</evidence>
<reference evidence="3" key="1">
    <citation type="submission" date="2017-11" db="EMBL/GenBank/DDBJ databases">
        <authorList>
            <person name="Chan K.G."/>
            <person name="Lee L.S."/>
        </authorList>
    </citation>
    <scope>NUCLEOTIDE SEQUENCE [LARGE SCALE GENOMIC DNA]</scope>
    <source>
        <strain evidence="3">DSM 100970</strain>
    </source>
</reference>
<sequence>MYLHKSNLSWSVLLIRLLIIGQACMLVSVLMDAFTDLLSSNTWLLDNDLSLDGYSDLVNEVYWIMYFLAYYIVYLVLLLLSLTVHDFDNDLLLLVECLNRSLHTFSKLSTITYLSKLFYSRIKHNPLFIKTNQFYLLQAEEASSYLPFV</sequence>
<protein>
    <submittedName>
        <fullName evidence="2">Uncharacterized protein</fullName>
    </submittedName>
</protein>
<name>A0A2I7N6W6_9NEIS</name>
<organism evidence="2 3">
    <name type="scientific">Aquella oligotrophica</name>
    <dbReference type="NCBI Taxonomy" id="2067065"/>
    <lineage>
        <taxon>Bacteria</taxon>
        <taxon>Pseudomonadati</taxon>
        <taxon>Pseudomonadota</taxon>
        <taxon>Betaproteobacteria</taxon>
        <taxon>Neisseriales</taxon>
        <taxon>Neisseriaceae</taxon>
        <taxon>Aquella</taxon>
    </lineage>
</organism>
<keyword evidence="1" id="KW-0812">Transmembrane</keyword>
<proteinExistence type="predicted"/>
<dbReference type="Proteomes" id="UP000236655">
    <property type="component" value="Chromosome"/>
</dbReference>
<evidence type="ECO:0000313" key="2">
    <source>
        <dbReference type="EMBL" id="AUR52192.1"/>
    </source>
</evidence>
<keyword evidence="1" id="KW-1133">Transmembrane helix</keyword>
<dbReference type="AlphaFoldDB" id="A0A2I7N6W6"/>
<dbReference type="RefSeq" id="WP_102951488.1">
    <property type="nucleotide sequence ID" value="NZ_CP024847.1"/>
</dbReference>
<accession>A0A2I7N6W6</accession>
<feature type="transmembrane region" description="Helical" evidence="1">
    <location>
        <begin position="12"/>
        <end position="31"/>
    </location>
</feature>
<evidence type="ECO:0000313" key="3">
    <source>
        <dbReference type="Proteomes" id="UP000236655"/>
    </source>
</evidence>
<feature type="transmembrane region" description="Helical" evidence="1">
    <location>
        <begin position="61"/>
        <end position="84"/>
    </location>
</feature>